<keyword evidence="4" id="KW-0999">Mitochondrion inner membrane</keyword>
<evidence type="ECO:0000256" key="8">
    <source>
        <dbReference type="ARBA" id="ARBA00023136"/>
    </source>
</evidence>
<evidence type="ECO:0000259" key="13">
    <source>
        <dbReference type="Pfam" id="PF00675"/>
    </source>
</evidence>
<dbReference type="EMBL" id="KV454210">
    <property type="protein sequence ID" value="ODQ59515.1"/>
    <property type="molecule type" value="Genomic_DNA"/>
</dbReference>
<dbReference type="GO" id="GO:0008121">
    <property type="term" value="F:quinol-cytochrome-c reductase activity"/>
    <property type="evidence" value="ECO:0007669"/>
    <property type="project" value="EnsemblFungi"/>
</dbReference>
<dbReference type="SUPFAM" id="SSF63411">
    <property type="entry name" value="LuxS/MPP-like metallohydrolase"/>
    <property type="match status" value="2"/>
</dbReference>
<organism evidence="14 15">
    <name type="scientific">Wickerhamomyces anomalus (strain ATCC 58044 / CBS 1984 / NCYC 433 / NRRL Y-366-8)</name>
    <name type="common">Yeast</name>
    <name type="synonym">Hansenula anomala</name>
    <dbReference type="NCBI Taxonomy" id="683960"/>
    <lineage>
        <taxon>Eukaryota</taxon>
        <taxon>Fungi</taxon>
        <taxon>Dikarya</taxon>
        <taxon>Ascomycota</taxon>
        <taxon>Saccharomycotina</taxon>
        <taxon>Saccharomycetes</taxon>
        <taxon>Phaffomycetales</taxon>
        <taxon>Wickerhamomycetaceae</taxon>
        <taxon>Wickerhamomyces</taxon>
    </lineage>
</organism>
<feature type="domain" description="Peptidase M16 N-terminal" evidence="13">
    <location>
        <begin position="28"/>
        <end position="165"/>
    </location>
</feature>
<accession>A0A1E3P291</accession>
<evidence type="ECO:0000313" key="14">
    <source>
        <dbReference type="EMBL" id="ODQ59515.1"/>
    </source>
</evidence>
<dbReference type="InterPro" id="IPR011249">
    <property type="entry name" value="Metalloenz_LuxS/M16"/>
</dbReference>
<evidence type="ECO:0000256" key="7">
    <source>
        <dbReference type="ARBA" id="ARBA00023128"/>
    </source>
</evidence>
<evidence type="ECO:0000256" key="3">
    <source>
        <dbReference type="ARBA" id="ARBA00022660"/>
    </source>
</evidence>
<evidence type="ECO:0000256" key="5">
    <source>
        <dbReference type="ARBA" id="ARBA00022946"/>
    </source>
</evidence>
<dbReference type="Pfam" id="PF00675">
    <property type="entry name" value="Peptidase_M16"/>
    <property type="match status" value="1"/>
</dbReference>
<evidence type="ECO:0000256" key="9">
    <source>
        <dbReference type="ARBA" id="ARBA00038146"/>
    </source>
</evidence>
<dbReference type="InterPro" id="IPR011765">
    <property type="entry name" value="Pept_M16_N"/>
</dbReference>
<dbReference type="GO" id="GO:0046872">
    <property type="term" value="F:metal ion binding"/>
    <property type="evidence" value="ECO:0007669"/>
    <property type="project" value="InterPro"/>
</dbReference>
<keyword evidence="7" id="KW-0496">Mitochondrion</keyword>
<dbReference type="Gene3D" id="3.30.830.10">
    <property type="entry name" value="Metalloenzyme, LuxS/M16 peptidase-like"/>
    <property type="match status" value="2"/>
</dbReference>
<evidence type="ECO:0000256" key="11">
    <source>
        <dbReference type="ARBA" id="ARBA00041372"/>
    </source>
</evidence>
<sequence length="370" mass="40429">MLSRRLARSIPSSTRGYATKVQATDFEAGKVSSLTVKVNAGSRYAPKDGLAHLLSRFNFQNTRSKSALRLTRETELLGGQFYSKVDRDAIYLTANFLKENLPYFVNALGDVLYKTSFRPHEFPEVVLPAAKYDLATANADPIFKASELLHSITYRGDLGKPLYYDGVQNVTLDDVKAYADQVYVKENIEIYGKGINPKDLDNFYKDSSLYGLPEGKSLLATSAPKTYEGVESRLRATGASVAAIAIPVKAADFATYEVLTNFLSSPLSGLSELISEVKFNKYAQSGLFTLAVKGDSSTVSSNIKQIVSSLKKSTDISVANNYTNAQIAFANDTAITPLSLDVSKVKDFKLGKFNYVAVGDVSNLPYADEL</sequence>
<keyword evidence="3" id="KW-0679">Respiratory chain</keyword>
<evidence type="ECO:0000256" key="6">
    <source>
        <dbReference type="ARBA" id="ARBA00022982"/>
    </source>
</evidence>
<comment type="subcellular location">
    <subcellularLocation>
        <location evidence="1">Mitochondrion inner membrane</location>
        <topology evidence="1">Peripheral membrane protein</topology>
        <orientation evidence="1">Matrix side</orientation>
    </subcellularLocation>
</comment>
<dbReference type="GO" id="GO:0006122">
    <property type="term" value="P:mitochondrial electron transport, ubiquinol to cytochrome c"/>
    <property type="evidence" value="ECO:0007669"/>
    <property type="project" value="EnsemblFungi"/>
</dbReference>
<dbReference type="STRING" id="683960.A0A1E3P291"/>
<dbReference type="Proteomes" id="UP000094112">
    <property type="component" value="Unassembled WGS sequence"/>
</dbReference>
<reference evidence="14 15" key="1">
    <citation type="journal article" date="2016" name="Proc. Natl. Acad. Sci. U.S.A.">
        <title>Comparative genomics of biotechnologically important yeasts.</title>
        <authorList>
            <person name="Riley R."/>
            <person name="Haridas S."/>
            <person name="Wolfe K.H."/>
            <person name="Lopes M.R."/>
            <person name="Hittinger C.T."/>
            <person name="Goeker M."/>
            <person name="Salamov A.A."/>
            <person name="Wisecaver J.H."/>
            <person name="Long T.M."/>
            <person name="Calvey C.H."/>
            <person name="Aerts A.L."/>
            <person name="Barry K.W."/>
            <person name="Choi C."/>
            <person name="Clum A."/>
            <person name="Coughlan A.Y."/>
            <person name="Deshpande S."/>
            <person name="Douglass A.P."/>
            <person name="Hanson S.J."/>
            <person name="Klenk H.-P."/>
            <person name="LaButti K.M."/>
            <person name="Lapidus A."/>
            <person name="Lindquist E.A."/>
            <person name="Lipzen A.M."/>
            <person name="Meier-Kolthoff J.P."/>
            <person name="Ohm R.A."/>
            <person name="Otillar R.P."/>
            <person name="Pangilinan J.L."/>
            <person name="Peng Y."/>
            <person name="Rokas A."/>
            <person name="Rosa C.A."/>
            <person name="Scheuner C."/>
            <person name="Sibirny A.A."/>
            <person name="Slot J.C."/>
            <person name="Stielow J.B."/>
            <person name="Sun H."/>
            <person name="Kurtzman C.P."/>
            <person name="Blackwell M."/>
            <person name="Grigoriev I.V."/>
            <person name="Jeffries T.W."/>
        </authorList>
    </citation>
    <scope>NUCLEOTIDE SEQUENCE [LARGE SCALE GENOMIC DNA]</scope>
    <source>
        <strain evidence="15">ATCC 58044 / CBS 1984 / NCYC 433 / NRRL Y-366-8</strain>
    </source>
</reference>
<dbReference type="GO" id="GO:0030061">
    <property type="term" value="C:mitochondrial crista"/>
    <property type="evidence" value="ECO:0007669"/>
    <property type="project" value="EnsemblFungi"/>
</dbReference>
<evidence type="ECO:0000256" key="4">
    <source>
        <dbReference type="ARBA" id="ARBA00022792"/>
    </source>
</evidence>
<dbReference type="PANTHER" id="PTHR11851">
    <property type="entry name" value="METALLOPROTEASE"/>
    <property type="match status" value="1"/>
</dbReference>
<dbReference type="GeneID" id="30203524"/>
<evidence type="ECO:0000256" key="2">
    <source>
        <dbReference type="ARBA" id="ARBA00022448"/>
    </source>
</evidence>
<dbReference type="RefSeq" id="XP_019038722.1">
    <property type="nucleotide sequence ID" value="XM_019186278.1"/>
</dbReference>
<evidence type="ECO:0000256" key="10">
    <source>
        <dbReference type="ARBA" id="ARBA00040751"/>
    </source>
</evidence>
<evidence type="ECO:0000256" key="12">
    <source>
        <dbReference type="ARBA" id="ARBA00041778"/>
    </source>
</evidence>
<dbReference type="FunFam" id="3.30.830.10:FF:000021">
    <property type="entry name" value="Cytochrome b-c1 complex subunit 2"/>
    <property type="match status" value="1"/>
</dbReference>
<dbReference type="AlphaFoldDB" id="A0A1E3P291"/>
<dbReference type="InterPro" id="IPR050361">
    <property type="entry name" value="MPP/UQCRC_Complex"/>
</dbReference>
<keyword evidence="2" id="KW-0813">Transport</keyword>
<keyword evidence="15" id="KW-1185">Reference proteome</keyword>
<evidence type="ECO:0000313" key="15">
    <source>
        <dbReference type="Proteomes" id="UP000094112"/>
    </source>
</evidence>
<evidence type="ECO:0000256" key="1">
    <source>
        <dbReference type="ARBA" id="ARBA00004443"/>
    </source>
</evidence>
<keyword evidence="8" id="KW-0472">Membrane</keyword>
<dbReference type="PANTHER" id="PTHR11851:SF209">
    <property type="entry name" value="CYTOCHROME B-C1 COMPLEX SUBUNIT 2, MITOCHONDRIAL"/>
    <property type="match status" value="1"/>
</dbReference>
<proteinExistence type="inferred from homology"/>
<protein>
    <recommendedName>
        <fullName evidence="10">Cytochrome b-c1 complex subunit 2, mitochondrial</fullName>
    </recommendedName>
    <alternativeName>
        <fullName evidence="12">Complex III subunit 2</fullName>
    </alternativeName>
    <alternativeName>
        <fullName evidence="11">Core protein II</fullName>
    </alternativeName>
</protein>
<dbReference type="GO" id="GO:0045275">
    <property type="term" value="C:respiratory chain complex III"/>
    <property type="evidence" value="ECO:0007669"/>
    <property type="project" value="EnsemblFungi"/>
</dbReference>
<keyword evidence="6" id="KW-0249">Electron transport</keyword>
<name>A0A1E3P291_WICAA</name>
<gene>
    <name evidence="14" type="ORF">WICANDRAFT_91130</name>
</gene>
<feature type="non-terminal residue" evidence="14">
    <location>
        <position position="1"/>
    </location>
</feature>
<comment type="similarity">
    <text evidence="9">Belongs to the peptidase M16 family. UQCRC2/QCR2 subfamily.</text>
</comment>
<dbReference type="OrthoDB" id="6369905at2759"/>
<keyword evidence="5" id="KW-0809">Transit peptide</keyword>